<gene>
    <name evidence="2" type="ORF">Cvel_1193</name>
</gene>
<feature type="region of interest" description="Disordered" evidence="1">
    <location>
        <begin position="79"/>
        <end position="136"/>
    </location>
</feature>
<name>A0A0G4HNB7_9ALVE</name>
<sequence length="248" mass="28339">MRKTWMKQVTLSVFDAREIRKALRSRWKREKERVHNYLVYEEERQKGLWAETRQEMEDRQYEFGLPFDIDRIRRQVSKAIQRRNKKNPPTQAPTDSARRENNDTEEAELNSDSGFALSLVSSSSDSEDSGEEARQALSKDITNLRLLEKLKGTGTKAQMSKTLLVSELKGMLEKLAPESSDSEDKETTERNRPTSPSRSRTEVRGKKGEISLSIPPAETGHQTTSRPESEAEDNSSGMSAQQHARSPR</sequence>
<dbReference type="AlphaFoldDB" id="A0A0G4HNB7"/>
<dbReference type="EMBL" id="CDMZ01003229">
    <property type="protein sequence ID" value="CEM45625.1"/>
    <property type="molecule type" value="Genomic_DNA"/>
</dbReference>
<evidence type="ECO:0000313" key="2">
    <source>
        <dbReference type="EMBL" id="CEM45625.1"/>
    </source>
</evidence>
<feature type="compositionally biased region" description="Basic and acidic residues" evidence="1">
    <location>
        <begin position="199"/>
        <end position="209"/>
    </location>
</feature>
<feature type="compositionally biased region" description="Polar residues" evidence="1">
    <location>
        <begin position="234"/>
        <end position="248"/>
    </location>
</feature>
<protein>
    <submittedName>
        <fullName evidence="2">Uncharacterized protein</fullName>
    </submittedName>
</protein>
<accession>A0A0G4HNB7</accession>
<evidence type="ECO:0000256" key="1">
    <source>
        <dbReference type="SAM" id="MobiDB-lite"/>
    </source>
</evidence>
<dbReference type="VEuPathDB" id="CryptoDB:Cvel_1193"/>
<proteinExistence type="predicted"/>
<feature type="compositionally biased region" description="Low complexity" evidence="1">
    <location>
        <begin position="111"/>
        <end position="124"/>
    </location>
</feature>
<reference evidence="2" key="1">
    <citation type="submission" date="2014-11" db="EMBL/GenBank/DDBJ databases">
        <authorList>
            <person name="Otto D Thomas"/>
            <person name="Naeem Raeece"/>
        </authorList>
    </citation>
    <scope>NUCLEOTIDE SEQUENCE</scope>
</reference>
<organism evidence="2">
    <name type="scientific">Chromera velia CCMP2878</name>
    <dbReference type="NCBI Taxonomy" id="1169474"/>
    <lineage>
        <taxon>Eukaryota</taxon>
        <taxon>Sar</taxon>
        <taxon>Alveolata</taxon>
        <taxon>Colpodellida</taxon>
        <taxon>Chromeraceae</taxon>
        <taxon>Chromera</taxon>
    </lineage>
</organism>
<feature type="region of interest" description="Disordered" evidence="1">
    <location>
        <begin position="174"/>
        <end position="248"/>
    </location>
</feature>